<reference evidence="1 2" key="1">
    <citation type="journal article" date="2020" name="ISME J.">
        <title>Uncovering the hidden diversity of litter-decomposition mechanisms in mushroom-forming fungi.</title>
        <authorList>
            <person name="Floudas D."/>
            <person name="Bentzer J."/>
            <person name="Ahren D."/>
            <person name="Johansson T."/>
            <person name="Persson P."/>
            <person name="Tunlid A."/>
        </authorList>
    </citation>
    <scope>NUCLEOTIDE SEQUENCE [LARGE SCALE GENOMIC DNA]</scope>
    <source>
        <strain evidence="1 2">CBS 291.85</strain>
    </source>
</reference>
<accession>A0A8H5GH82</accession>
<comment type="caution">
    <text evidence="1">The sequence shown here is derived from an EMBL/GenBank/DDBJ whole genome shotgun (WGS) entry which is preliminary data.</text>
</comment>
<proteinExistence type="predicted"/>
<keyword evidence="2" id="KW-1185">Reference proteome</keyword>
<evidence type="ECO:0000313" key="1">
    <source>
        <dbReference type="EMBL" id="KAF5364788.1"/>
    </source>
</evidence>
<dbReference type="AlphaFoldDB" id="A0A8H5GH82"/>
<sequence length="136" mass="15341">MPPPLFPKVSSFSIVPLWRANMRGSISLTHQHYWISLNTITAYQNKIVTWNMRQGSLLGEVVCRQDGWDAQGSEVTAWLEIQAAAAQSQQTSKVKAAYRKLADERKNNSFAVHPIRLLLHVLYHCGLGELYSALAF</sequence>
<dbReference type="EMBL" id="JAACJM010000031">
    <property type="protein sequence ID" value="KAF5364788.1"/>
    <property type="molecule type" value="Genomic_DNA"/>
</dbReference>
<evidence type="ECO:0000313" key="2">
    <source>
        <dbReference type="Proteomes" id="UP000559256"/>
    </source>
</evidence>
<organism evidence="1 2">
    <name type="scientific">Tetrapyrgos nigripes</name>
    <dbReference type="NCBI Taxonomy" id="182062"/>
    <lineage>
        <taxon>Eukaryota</taxon>
        <taxon>Fungi</taxon>
        <taxon>Dikarya</taxon>
        <taxon>Basidiomycota</taxon>
        <taxon>Agaricomycotina</taxon>
        <taxon>Agaricomycetes</taxon>
        <taxon>Agaricomycetidae</taxon>
        <taxon>Agaricales</taxon>
        <taxon>Marasmiineae</taxon>
        <taxon>Marasmiaceae</taxon>
        <taxon>Tetrapyrgos</taxon>
    </lineage>
</organism>
<dbReference type="Proteomes" id="UP000559256">
    <property type="component" value="Unassembled WGS sequence"/>
</dbReference>
<name>A0A8H5GH82_9AGAR</name>
<protein>
    <submittedName>
        <fullName evidence="1">Uncharacterized protein</fullName>
    </submittedName>
</protein>
<gene>
    <name evidence="1" type="ORF">D9758_009332</name>
</gene>